<dbReference type="InterPro" id="IPR050469">
    <property type="entry name" value="Diguanylate_Cyclase"/>
</dbReference>
<dbReference type="AlphaFoldDB" id="A0A1I3D6B5"/>
<dbReference type="Pfam" id="PF22588">
    <property type="entry name" value="dCache_1_like"/>
    <property type="match status" value="1"/>
</dbReference>
<dbReference type="GO" id="GO:0043709">
    <property type="term" value="P:cell adhesion involved in single-species biofilm formation"/>
    <property type="evidence" value="ECO:0007669"/>
    <property type="project" value="TreeGrafter"/>
</dbReference>
<comment type="catalytic activity">
    <reaction evidence="3">
        <text>2 GTP = 3',3'-c-di-GMP + 2 diphosphate</text>
        <dbReference type="Rhea" id="RHEA:24898"/>
        <dbReference type="ChEBI" id="CHEBI:33019"/>
        <dbReference type="ChEBI" id="CHEBI:37565"/>
        <dbReference type="ChEBI" id="CHEBI:58805"/>
        <dbReference type="EC" id="2.7.7.65"/>
    </reaction>
</comment>
<dbReference type="GO" id="GO:0052621">
    <property type="term" value="F:diguanylate cyclase activity"/>
    <property type="evidence" value="ECO:0007669"/>
    <property type="project" value="UniProtKB-EC"/>
</dbReference>
<evidence type="ECO:0000256" key="1">
    <source>
        <dbReference type="ARBA" id="ARBA00001946"/>
    </source>
</evidence>
<dbReference type="Pfam" id="PF08448">
    <property type="entry name" value="PAS_4"/>
    <property type="match status" value="1"/>
</dbReference>
<evidence type="ECO:0000256" key="5">
    <source>
        <dbReference type="SAM" id="Phobius"/>
    </source>
</evidence>
<dbReference type="GO" id="GO:0005886">
    <property type="term" value="C:plasma membrane"/>
    <property type="evidence" value="ECO:0007669"/>
    <property type="project" value="TreeGrafter"/>
</dbReference>
<dbReference type="PANTHER" id="PTHR45138:SF9">
    <property type="entry name" value="DIGUANYLATE CYCLASE DGCM-RELATED"/>
    <property type="match status" value="1"/>
</dbReference>
<keyword evidence="5" id="KW-0812">Transmembrane</keyword>
<dbReference type="Gene3D" id="3.30.450.20">
    <property type="entry name" value="PAS domain"/>
    <property type="match status" value="3"/>
</dbReference>
<dbReference type="GO" id="GO:1902201">
    <property type="term" value="P:negative regulation of bacterial-type flagellum-dependent cell motility"/>
    <property type="evidence" value="ECO:0007669"/>
    <property type="project" value="TreeGrafter"/>
</dbReference>
<dbReference type="PROSITE" id="PS50887">
    <property type="entry name" value="GGDEF"/>
    <property type="match status" value="1"/>
</dbReference>
<sequence>MPLATPRRLLLFFSTLATLSVGGFLAIESWLVYKRDLASVESNLEAQATLLTEHAELAFTTARQVLADIEWEQNRQAMQQYLSSRPLYQRILGTPLFGGLFVANAEGDVIFTAKKFPADFDVLAQGALYQAHRQGAYDVVGWPLTLGESDRQMIPVSHRLVDRNGEFAGFAVVLLQAEYFRDFYDRVINDSELRIGMFHRDGTVLILHPSPLAERPTSQHELSALFTAKAADTLLVSSPVDGQDRIAAFRNMDMYPVTMAASYSYAAFIEDLLPAFRRNAILFLIFTGGVILAWVLIDRALRVAVKAREATTGAQRRQQETLQLCHAIAHNLPNGRVFVIERGYRYAFVEGRLWQDHPDYNPQAMVGKTIREVFPADHAARLESLVDTALAGREGEQEIIFQQRVFKAFATPLRNESGQVLRCLLLTQEITRLKEDQKALEMLNQELDRLARTDSLLGISNRRELDRHLESEWSRGSREGHPLALLLIDVDCFKHYNDVYGHPAGDNSLQQVASVLSEAIRRPGDLAARYGGEEMAVLLPHTEMDGALNIAQRIHELLAERNIPFAASPVSDRVTVSIGAASMLPVTGQASQQLIDRADQALYRAKANGRSRTEAYREKEAN</sequence>
<dbReference type="InterPro" id="IPR035965">
    <property type="entry name" value="PAS-like_dom_sf"/>
</dbReference>
<dbReference type="FunFam" id="3.30.70.270:FF:000001">
    <property type="entry name" value="Diguanylate cyclase domain protein"/>
    <property type="match status" value="1"/>
</dbReference>
<dbReference type="InterPro" id="IPR043128">
    <property type="entry name" value="Rev_trsase/Diguanyl_cyclase"/>
</dbReference>
<proteinExistence type="predicted"/>
<dbReference type="CDD" id="cd12915">
    <property type="entry name" value="PDC2_DGC_like"/>
    <property type="match status" value="1"/>
</dbReference>
<evidence type="ECO:0000313" key="8">
    <source>
        <dbReference type="Proteomes" id="UP000199040"/>
    </source>
</evidence>
<dbReference type="EC" id="2.7.7.65" evidence="2"/>
<protein>
    <recommendedName>
        <fullName evidence="2">diguanylate cyclase</fullName>
        <ecNumber evidence="2">2.7.7.65</ecNumber>
    </recommendedName>
</protein>
<feature type="coiled-coil region" evidence="4">
    <location>
        <begin position="426"/>
        <end position="453"/>
    </location>
</feature>
<dbReference type="InterPro" id="IPR013656">
    <property type="entry name" value="PAS_4"/>
</dbReference>
<dbReference type="Proteomes" id="UP000199040">
    <property type="component" value="Unassembled WGS sequence"/>
</dbReference>
<keyword evidence="4" id="KW-0175">Coiled coil</keyword>
<evidence type="ECO:0000256" key="3">
    <source>
        <dbReference type="ARBA" id="ARBA00034247"/>
    </source>
</evidence>
<evidence type="ECO:0000313" key="7">
    <source>
        <dbReference type="EMBL" id="SFH82273.1"/>
    </source>
</evidence>
<dbReference type="CDD" id="cd01949">
    <property type="entry name" value="GGDEF"/>
    <property type="match status" value="1"/>
</dbReference>
<dbReference type="EMBL" id="FOPY01000010">
    <property type="protein sequence ID" value="SFH82273.1"/>
    <property type="molecule type" value="Genomic_DNA"/>
</dbReference>
<dbReference type="SMART" id="SM00267">
    <property type="entry name" value="GGDEF"/>
    <property type="match status" value="1"/>
</dbReference>
<dbReference type="PANTHER" id="PTHR45138">
    <property type="entry name" value="REGULATORY COMPONENTS OF SENSORY TRANSDUCTION SYSTEM"/>
    <property type="match status" value="1"/>
</dbReference>
<keyword evidence="8" id="KW-1185">Reference proteome</keyword>
<reference evidence="7 8" key="1">
    <citation type="submission" date="2016-10" db="EMBL/GenBank/DDBJ databases">
        <authorList>
            <person name="de Groot N.N."/>
        </authorList>
    </citation>
    <scope>NUCLEOTIDE SEQUENCE [LARGE SCALE GENOMIC DNA]</scope>
    <source>
        <strain evidence="7 8">CGMCC 1.6848</strain>
    </source>
</reference>
<dbReference type="InterPro" id="IPR029787">
    <property type="entry name" value="Nucleotide_cyclase"/>
</dbReference>
<dbReference type="InterPro" id="IPR054327">
    <property type="entry name" value="His-kinase-like_sensor"/>
</dbReference>
<feature type="domain" description="GGDEF" evidence="6">
    <location>
        <begin position="481"/>
        <end position="618"/>
    </location>
</feature>
<accession>A0A1I3D6B5</accession>
<dbReference type="STRING" id="442341.SAMN04487959_11047"/>
<gene>
    <name evidence="7" type="ORF">SAMN04487959_11047</name>
</gene>
<feature type="transmembrane region" description="Helical" evidence="5">
    <location>
        <begin position="280"/>
        <end position="297"/>
    </location>
</feature>
<dbReference type="SUPFAM" id="SSF55785">
    <property type="entry name" value="PYP-like sensor domain (PAS domain)"/>
    <property type="match status" value="1"/>
</dbReference>
<keyword evidence="5" id="KW-1133">Transmembrane helix</keyword>
<dbReference type="SUPFAM" id="SSF55073">
    <property type="entry name" value="Nucleotide cyclase"/>
    <property type="match status" value="1"/>
</dbReference>
<organism evidence="7 8">
    <name type="scientific">Modicisalibacter xianhensis</name>
    <dbReference type="NCBI Taxonomy" id="442341"/>
    <lineage>
        <taxon>Bacteria</taxon>
        <taxon>Pseudomonadati</taxon>
        <taxon>Pseudomonadota</taxon>
        <taxon>Gammaproteobacteria</taxon>
        <taxon>Oceanospirillales</taxon>
        <taxon>Halomonadaceae</taxon>
        <taxon>Modicisalibacter</taxon>
    </lineage>
</organism>
<name>A0A1I3D6B5_9GAMM</name>
<dbReference type="InterPro" id="IPR000160">
    <property type="entry name" value="GGDEF_dom"/>
</dbReference>
<evidence type="ECO:0000256" key="4">
    <source>
        <dbReference type="SAM" id="Coils"/>
    </source>
</evidence>
<evidence type="ECO:0000256" key="2">
    <source>
        <dbReference type="ARBA" id="ARBA00012528"/>
    </source>
</evidence>
<keyword evidence="5" id="KW-0472">Membrane</keyword>
<dbReference type="Gene3D" id="3.30.70.270">
    <property type="match status" value="1"/>
</dbReference>
<comment type="cofactor">
    <cofactor evidence="1">
        <name>Mg(2+)</name>
        <dbReference type="ChEBI" id="CHEBI:18420"/>
    </cofactor>
</comment>
<dbReference type="NCBIfam" id="TIGR00254">
    <property type="entry name" value="GGDEF"/>
    <property type="match status" value="1"/>
</dbReference>
<evidence type="ECO:0000259" key="6">
    <source>
        <dbReference type="PROSITE" id="PS50887"/>
    </source>
</evidence>
<dbReference type="Pfam" id="PF00990">
    <property type="entry name" value="GGDEF"/>
    <property type="match status" value="1"/>
</dbReference>
<dbReference type="CDD" id="cd12914">
    <property type="entry name" value="PDC1_DGC_like"/>
    <property type="match status" value="1"/>
</dbReference>